<dbReference type="InterPro" id="IPR002126">
    <property type="entry name" value="Cadherin-like_dom"/>
</dbReference>
<dbReference type="InterPro" id="IPR015919">
    <property type="entry name" value="Cadherin-like_sf"/>
</dbReference>
<dbReference type="GO" id="GO:0007155">
    <property type="term" value="P:cell adhesion"/>
    <property type="evidence" value="ECO:0007669"/>
    <property type="project" value="UniProtKB-KW"/>
</dbReference>
<dbReference type="Gene3D" id="2.60.40.60">
    <property type="entry name" value="Cadherins"/>
    <property type="match status" value="2"/>
</dbReference>
<feature type="compositionally biased region" description="Low complexity" evidence="4">
    <location>
        <begin position="52"/>
        <end position="63"/>
    </location>
</feature>
<keyword evidence="2" id="KW-0472">Membrane</keyword>
<reference evidence="6 7" key="1">
    <citation type="submission" date="2024-10" db="EMBL/GenBank/DDBJ databases">
        <authorList>
            <person name="Kim D."/>
        </authorList>
    </citation>
    <scope>NUCLEOTIDE SEQUENCE [LARGE SCALE GENOMIC DNA]</scope>
    <source>
        <strain evidence="6">BH-2024</strain>
    </source>
</reference>
<dbReference type="Proteomes" id="UP001620626">
    <property type="component" value="Unassembled WGS sequence"/>
</dbReference>
<keyword evidence="2" id="KW-1133">Transmembrane helix</keyword>
<dbReference type="PANTHER" id="PTHR24026">
    <property type="entry name" value="FAT ATYPICAL CADHERIN-RELATED"/>
    <property type="match status" value="1"/>
</dbReference>
<dbReference type="EMBL" id="JBICBT010001116">
    <property type="protein sequence ID" value="KAL3082183.1"/>
    <property type="molecule type" value="Genomic_DNA"/>
</dbReference>
<feature type="compositionally biased region" description="Acidic residues" evidence="4">
    <location>
        <begin position="67"/>
        <end position="77"/>
    </location>
</feature>
<dbReference type="GO" id="GO:0005509">
    <property type="term" value="F:calcium ion binding"/>
    <property type="evidence" value="ECO:0007669"/>
    <property type="project" value="UniProtKB-UniRule"/>
</dbReference>
<evidence type="ECO:0000256" key="4">
    <source>
        <dbReference type="SAM" id="MobiDB-lite"/>
    </source>
</evidence>
<name>A0ABD2IRM6_9BILA</name>
<organism evidence="6 7">
    <name type="scientific">Heterodera trifolii</name>
    <dbReference type="NCBI Taxonomy" id="157864"/>
    <lineage>
        <taxon>Eukaryota</taxon>
        <taxon>Metazoa</taxon>
        <taxon>Ecdysozoa</taxon>
        <taxon>Nematoda</taxon>
        <taxon>Chromadorea</taxon>
        <taxon>Rhabditida</taxon>
        <taxon>Tylenchina</taxon>
        <taxon>Tylenchomorpha</taxon>
        <taxon>Tylenchoidea</taxon>
        <taxon>Heteroderidae</taxon>
        <taxon>Heteroderinae</taxon>
        <taxon>Heterodera</taxon>
    </lineage>
</organism>
<accession>A0ABD2IRM6</accession>
<keyword evidence="7" id="KW-1185">Reference proteome</keyword>
<gene>
    <name evidence="6" type="ORF">niasHT_037821</name>
</gene>
<keyword evidence="1" id="KW-0812">Transmembrane</keyword>
<sequence length="292" mass="32395">MISSDPPTANLFLIDSHTGQIRMGRRPLDSERGREWVLNVLAVEGHGDRASSARTTAPASSTANDGTIEEEDEEEESAGGATNAKNRKNRKSRQTQQQQQKQGSKTKSNKELFNGVVEQAKAKLTANQALVLDRNDNLPQIEHLNVDGQIVFTVDWQLPVMGQVGRVGARDADEHAKLLYRLEQQQQQNANAAPMFAINETTGVITLIRSANRQSVCRRPLDSERGREWVLNVLAVEGHGDRASSARTTKVTVQTKVDKMEMGHQQQKGVLFERIGELEGQLQMETNGEKHL</sequence>
<dbReference type="PROSITE" id="PS50268">
    <property type="entry name" value="CADHERIN_2"/>
    <property type="match status" value="1"/>
</dbReference>
<dbReference type="AlphaFoldDB" id="A0ABD2IRM6"/>
<evidence type="ECO:0000256" key="1">
    <source>
        <dbReference type="ARBA" id="ARBA00022692"/>
    </source>
</evidence>
<dbReference type="CDD" id="cd11304">
    <property type="entry name" value="Cadherin_repeat"/>
    <property type="match status" value="2"/>
</dbReference>
<feature type="region of interest" description="Disordered" evidence="4">
    <location>
        <begin position="46"/>
        <end position="110"/>
    </location>
</feature>
<evidence type="ECO:0000256" key="2">
    <source>
        <dbReference type="ARBA" id="ARBA00022989"/>
    </source>
</evidence>
<feature type="compositionally biased region" description="Low complexity" evidence="4">
    <location>
        <begin position="94"/>
        <end position="106"/>
    </location>
</feature>
<dbReference type="PANTHER" id="PTHR24026:SF126">
    <property type="entry name" value="PROTOCADHERIN FAT 4"/>
    <property type="match status" value="1"/>
</dbReference>
<proteinExistence type="predicted"/>
<evidence type="ECO:0000259" key="5">
    <source>
        <dbReference type="PROSITE" id="PS50268"/>
    </source>
</evidence>
<evidence type="ECO:0000313" key="7">
    <source>
        <dbReference type="Proteomes" id="UP001620626"/>
    </source>
</evidence>
<keyword evidence="3" id="KW-0106">Calcium</keyword>
<feature type="domain" description="Cadherin" evidence="5">
    <location>
        <begin position="164"/>
        <end position="272"/>
    </location>
</feature>
<dbReference type="GO" id="GO:0005886">
    <property type="term" value="C:plasma membrane"/>
    <property type="evidence" value="ECO:0007669"/>
    <property type="project" value="UniProtKB-SubCell"/>
</dbReference>
<comment type="caution">
    <text evidence="6">The sequence shown here is derived from an EMBL/GenBank/DDBJ whole genome shotgun (WGS) entry which is preliminary data.</text>
</comment>
<protein>
    <recommendedName>
        <fullName evidence="5">Cadherin domain-containing protein</fullName>
    </recommendedName>
</protein>
<evidence type="ECO:0000256" key="3">
    <source>
        <dbReference type="PROSITE-ProRule" id="PRU00043"/>
    </source>
</evidence>
<dbReference type="SUPFAM" id="SSF49313">
    <property type="entry name" value="Cadherin-like"/>
    <property type="match status" value="2"/>
</dbReference>
<evidence type="ECO:0000313" key="6">
    <source>
        <dbReference type="EMBL" id="KAL3082183.1"/>
    </source>
</evidence>